<dbReference type="EMBL" id="JAVLAQ010000001">
    <property type="protein sequence ID" value="MDT6990975.1"/>
    <property type="molecule type" value="Genomic_DNA"/>
</dbReference>
<sequence length="152" mass="17605">MIKQVHLEKKIQNVFFVIAAIVFLMGAIQQYFSGGDWYHTNLLLIGNFLTKISSIPIAFYFFSRLPKTSVFDYFVKYGKYSLIIYLIHAPVTSIVRVILLRVGLSNYFVLMVGITVITWYVSVFVCWLSQKISLIDMVFSPYKYIAHRKVPA</sequence>
<dbReference type="AlphaFoldDB" id="A0AAW8VZ31"/>
<dbReference type="Pfam" id="PF01757">
    <property type="entry name" value="Acyl_transf_3"/>
    <property type="match status" value="1"/>
</dbReference>
<evidence type="ECO:0000259" key="2">
    <source>
        <dbReference type="Pfam" id="PF01757"/>
    </source>
</evidence>
<dbReference type="GO" id="GO:0016747">
    <property type="term" value="F:acyltransferase activity, transferring groups other than amino-acyl groups"/>
    <property type="evidence" value="ECO:0007669"/>
    <property type="project" value="InterPro"/>
</dbReference>
<name>A0AAW8VZ31_LACPE</name>
<comment type="caution">
    <text evidence="3">The sequence shown here is derived from an EMBL/GenBank/DDBJ whole genome shotgun (WGS) entry which is preliminary data.</text>
</comment>
<feature type="transmembrane region" description="Helical" evidence="1">
    <location>
        <begin position="12"/>
        <end position="32"/>
    </location>
</feature>
<protein>
    <submittedName>
        <fullName evidence="3">Acetyltransferase</fullName>
    </submittedName>
</protein>
<accession>A0AAW8VZ31</accession>
<keyword evidence="1" id="KW-1133">Transmembrane helix</keyword>
<feature type="domain" description="Acyltransferase 3" evidence="2">
    <location>
        <begin position="13"/>
        <end position="123"/>
    </location>
</feature>
<keyword evidence="1" id="KW-0472">Membrane</keyword>
<evidence type="ECO:0000313" key="4">
    <source>
        <dbReference type="Proteomes" id="UP001267003"/>
    </source>
</evidence>
<organism evidence="3 4">
    <name type="scientific">Lactiplantibacillus pentosus</name>
    <name type="common">Lactobacillus pentosus</name>
    <dbReference type="NCBI Taxonomy" id="1589"/>
    <lineage>
        <taxon>Bacteria</taxon>
        <taxon>Bacillati</taxon>
        <taxon>Bacillota</taxon>
        <taxon>Bacilli</taxon>
        <taxon>Lactobacillales</taxon>
        <taxon>Lactobacillaceae</taxon>
        <taxon>Lactiplantibacillus</taxon>
    </lineage>
</organism>
<proteinExistence type="predicted"/>
<evidence type="ECO:0000313" key="3">
    <source>
        <dbReference type="EMBL" id="MDT6990975.1"/>
    </source>
</evidence>
<gene>
    <name evidence="3" type="ORF">RI536_12885</name>
</gene>
<feature type="transmembrane region" description="Helical" evidence="1">
    <location>
        <begin position="82"/>
        <end position="102"/>
    </location>
</feature>
<dbReference type="InterPro" id="IPR002656">
    <property type="entry name" value="Acyl_transf_3_dom"/>
</dbReference>
<feature type="transmembrane region" description="Helical" evidence="1">
    <location>
        <begin position="108"/>
        <end position="128"/>
    </location>
</feature>
<reference evidence="3" key="1">
    <citation type="submission" date="2023-08" db="EMBL/GenBank/DDBJ databases">
        <authorList>
            <person name="Page C.A."/>
            <person name="Perez-Diaz I.M."/>
        </authorList>
    </citation>
    <scope>NUCLEOTIDE SEQUENCE</scope>
    <source>
        <strain evidence="3">7.8.46</strain>
    </source>
</reference>
<keyword evidence="1" id="KW-0812">Transmembrane</keyword>
<evidence type="ECO:0000256" key="1">
    <source>
        <dbReference type="SAM" id="Phobius"/>
    </source>
</evidence>
<dbReference type="Proteomes" id="UP001267003">
    <property type="component" value="Unassembled WGS sequence"/>
</dbReference>
<feature type="transmembrane region" description="Helical" evidence="1">
    <location>
        <begin position="38"/>
        <end position="62"/>
    </location>
</feature>